<dbReference type="SUPFAM" id="SSF51695">
    <property type="entry name" value="PLC-like phosphodiesterases"/>
    <property type="match status" value="1"/>
</dbReference>
<dbReference type="Proteomes" id="UP000004931">
    <property type="component" value="Unassembled WGS sequence"/>
</dbReference>
<proteinExistence type="predicted"/>
<name>A0YGW8_9GAMM</name>
<dbReference type="OrthoDB" id="195526at2"/>
<dbReference type="PROSITE" id="PS50007">
    <property type="entry name" value="PIPLC_X_DOMAIN"/>
    <property type="match status" value="1"/>
</dbReference>
<gene>
    <name evidence="1" type="ORF">GP2143_06824</name>
</gene>
<comment type="caution">
    <text evidence="1">The sequence shown here is derived from an EMBL/GenBank/DDBJ whole genome shotgun (WGS) entry which is preliminary data.</text>
</comment>
<sequence length="353" mass="39794">MWSSLTHSACTTSPPISKELKLNQIQVIGSHNSYKKPIEDALLALLERQNPALAMSLDYGHIPLLEQLNLGLRNLEMDVFYDPEGSRYSEPLGLQMVSQRGLSPLAFDQDDELSKPGLKMFHVQDIDFRSHHLIFKDGLKALKKWSDHNPEHMPIFITINAKDETIPIPGFTEPLVFDKKALDSIDHEIREILGKKLITPDAVRGNYTSLQRAIQCSGWPSLGESRGRFIVVLDHSDQKMQRYIDGHPALRNRAMFVNAKEDTAEAAIFVINQAKKDEAKIRQLVNDGYIVRTRADADTIQARNNDTSSFTAAKLSGAQIITTDYYVSDPRSGTEYQVIFDNGSYSRAHPFLQ</sequence>
<reference evidence="1 2" key="1">
    <citation type="journal article" date="2010" name="J. Bacteriol.">
        <title>Genome sequence of the oligotrophic marine Gammaproteobacterium HTCC2143, isolated from the Oregon Coast.</title>
        <authorList>
            <person name="Oh H.M."/>
            <person name="Kang I."/>
            <person name="Ferriera S."/>
            <person name="Giovannoni S.J."/>
            <person name="Cho J.C."/>
        </authorList>
    </citation>
    <scope>NUCLEOTIDE SEQUENCE [LARGE SCALE GENOMIC DNA]</scope>
    <source>
        <strain evidence="1 2">HTCC2143</strain>
    </source>
</reference>
<protein>
    <recommendedName>
        <fullName evidence="3">Calcium-dependent phosphoinositide phospholipase C</fullName>
    </recommendedName>
</protein>
<dbReference type="Pfam" id="PF16670">
    <property type="entry name" value="PI-PLC-C1"/>
    <property type="match status" value="1"/>
</dbReference>
<dbReference type="GO" id="GO:0006629">
    <property type="term" value="P:lipid metabolic process"/>
    <property type="evidence" value="ECO:0007669"/>
    <property type="project" value="InterPro"/>
</dbReference>
<dbReference type="AlphaFoldDB" id="A0YGW8"/>
<keyword evidence="2" id="KW-1185">Reference proteome</keyword>
<dbReference type="eggNOG" id="COG0607">
    <property type="taxonomic scope" value="Bacteria"/>
</dbReference>
<evidence type="ECO:0000313" key="1">
    <source>
        <dbReference type="EMBL" id="EAW29986.1"/>
    </source>
</evidence>
<dbReference type="InterPro" id="IPR017946">
    <property type="entry name" value="PLC-like_Pdiesterase_TIM-brl"/>
</dbReference>
<dbReference type="EMBL" id="AAVT01000012">
    <property type="protein sequence ID" value="EAW29986.1"/>
    <property type="molecule type" value="Genomic_DNA"/>
</dbReference>
<organism evidence="1 2">
    <name type="scientific">marine gamma proteobacterium HTCC2143</name>
    <dbReference type="NCBI Taxonomy" id="247633"/>
    <lineage>
        <taxon>Bacteria</taxon>
        <taxon>Pseudomonadati</taxon>
        <taxon>Pseudomonadota</taxon>
        <taxon>Gammaproteobacteria</taxon>
        <taxon>Cellvibrionales</taxon>
        <taxon>Spongiibacteraceae</taxon>
        <taxon>BD1-7 clade</taxon>
    </lineage>
</organism>
<accession>A0YGW8</accession>
<evidence type="ECO:0000313" key="2">
    <source>
        <dbReference type="Proteomes" id="UP000004931"/>
    </source>
</evidence>
<dbReference type="CDD" id="cd08589">
    <property type="entry name" value="PI-PLCc_SaPLC1_like"/>
    <property type="match status" value="1"/>
</dbReference>
<evidence type="ECO:0008006" key="3">
    <source>
        <dbReference type="Google" id="ProtNLM"/>
    </source>
</evidence>
<dbReference type="GO" id="GO:0008081">
    <property type="term" value="F:phosphoric diester hydrolase activity"/>
    <property type="evidence" value="ECO:0007669"/>
    <property type="project" value="InterPro"/>
</dbReference>
<dbReference type="STRING" id="247633.GP2143_06824"/>
<dbReference type="InterPro" id="IPR032075">
    <property type="entry name" value="PI-PLC-C1"/>
</dbReference>
<dbReference type="Gene3D" id="3.20.20.190">
    <property type="entry name" value="Phosphatidylinositol (PI) phosphodiesterase"/>
    <property type="match status" value="1"/>
</dbReference>